<dbReference type="Proteomes" id="UP001301769">
    <property type="component" value="Unassembled WGS sequence"/>
</dbReference>
<evidence type="ECO:0000256" key="6">
    <source>
        <dbReference type="SAM" id="Phobius"/>
    </source>
</evidence>
<feature type="transmembrane region" description="Helical" evidence="6">
    <location>
        <begin position="380"/>
        <end position="399"/>
    </location>
</feature>
<evidence type="ECO:0000256" key="3">
    <source>
        <dbReference type="ARBA" id="ARBA00022989"/>
    </source>
</evidence>
<feature type="transmembrane region" description="Helical" evidence="6">
    <location>
        <begin position="163"/>
        <end position="185"/>
    </location>
</feature>
<organism evidence="8 9">
    <name type="scientific">Rhypophila decipiens</name>
    <dbReference type="NCBI Taxonomy" id="261697"/>
    <lineage>
        <taxon>Eukaryota</taxon>
        <taxon>Fungi</taxon>
        <taxon>Dikarya</taxon>
        <taxon>Ascomycota</taxon>
        <taxon>Pezizomycotina</taxon>
        <taxon>Sordariomycetes</taxon>
        <taxon>Sordariomycetidae</taxon>
        <taxon>Sordariales</taxon>
        <taxon>Naviculisporaceae</taxon>
        <taxon>Rhypophila</taxon>
    </lineage>
</organism>
<reference evidence="8" key="1">
    <citation type="journal article" date="2023" name="Mol. Phylogenet. Evol.">
        <title>Genome-scale phylogeny and comparative genomics of the fungal order Sordariales.</title>
        <authorList>
            <person name="Hensen N."/>
            <person name="Bonometti L."/>
            <person name="Westerberg I."/>
            <person name="Brannstrom I.O."/>
            <person name="Guillou S."/>
            <person name="Cros-Aarteil S."/>
            <person name="Calhoun S."/>
            <person name="Haridas S."/>
            <person name="Kuo A."/>
            <person name="Mondo S."/>
            <person name="Pangilinan J."/>
            <person name="Riley R."/>
            <person name="LaButti K."/>
            <person name="Andreopoulos B."/>
            <person name="Lipzen A."/>
            <person name="Chen C."/>
            <person name="Yan M."/>
            <person name="Daum C."/>
            <person name="Ng V."/>
            <person name="Clum A."/>
            <person name="Steindorff A."/>
            <person name="Ohm R.A."/>
            <person name="Martin F."/>
            <person name="Silar P."/>
            <person name="Natvig D.O."/>
            <person name="Lalanne C."/>
            <person name="Gautier V."/>
            <person name="Ament-Velasquez S.L."/>
            <person name="Kruys A."/>
            <person name="Hutchinson M.I."/>
            <person name="Powell A.J."/>
            <person name="Barry K."/>
            <person name="Miller A.N."/>
            <person name="Grigoriev I.V."/>
            <person name="Debuchy R."/>
            <person name="Gladieux P."/>
            <person name="Hiltunen Thoren M."/>
            <person name="Johannesson H."/>
        </authorList>
    </citation>
    <scope>NUCLEOTIDE SEQUENCE</scope>
    <source>
        <strain evidence="8">PSN293</strain>
    </source>
</reference>
<dbReference type="PANTHER" id="PTHR42718">
    <property type="entry name" value="MAJOR FACILITATOR SUPERFAMILY MULTIDRUG TRANSPORTER MFSC"/>
    <property type="match status" value="1"/>
</dbReference>
<evidence type="ECO:0000259" key="7">
    <source>
        <dbReference type="PROSITE" id="PS50850"/>
    </source>
</evidence>
<accession>A0AAN6Y277</accession>
<sequence length="607" mass="65847">MTKPNDLESVSNLRARLVTTPPPPPTISERAHEVLFIAVLCLAQFLSLASMNQTVSPLLILAEFFDIHDYGKLSWFSAAYSMTVGTFILPAGRLGDIYGHKRIFMVGWAWFAIWSLIAGFCTQSQLVLFGVCRGFQGIGGALVIPNAIAIIGRTFPVGLKRNIAFACFGAAGPTGAATGLALSALVSQYLSWHWCFWLLAVVCTALVFVSHLIIPQPEERRTISPLPGGRWPSSKVPLAPVVARPSFDWPGAITGVTGLILVNFALNQAPISGWSEPYIPTLLILGFVFLAGFVWVELRVATQPIIPVRGLNRTAVFTLACVFAGWSSHGIWVYYLFIFLEHLRGHDALLASAEISPVAVTGIFFAFLTVWLMRRIAVSWVMLFAMFFFLLGSVLMAVAPLNQSYWANTFVSVVLMPGAMNLSFPAATMLLSSSLPREKQGIAASLVATVVNYSISCGLGLAGSVHKHAVGFAADQAGLRGPPPALSVSSPALVKIRLYGVRSAYWFSVALGGLGMLIAAIFIFVERTEKASREARARDGTVELEAQHSRSSSYAASDTIRLPPSIGWSTPRTQDSPKIHGKFEHREFHAFDLGDRALRGTYNQSLG</sequence>
<evidence type="ECO:0000313" key="9">
    <source>
        <dbReference type="Proteomes" id="UP001301769"/>
    </source>
</evidence>
<evidence type="ECO:0000256" key="2">
    <source>
        <dbReference type="ARBA" id="ARBA00022692"/>
    </source>
</evidence>
<protein>
    <submittedName>
        <fullName evidence="8">MFS general substrate transporter</fullName>
    </submittedName>
</protein>
<name>A0AAN6Y277_9PEZI</name>
<dbReference type="InterPro" id="IPR036259">
    <property type="entry name" value="MFS_trans_sf"/>
</dbReference>
<keyword evidence="2 6" id="KW-0812">Transmembrane</keyword>
<feature type="transmembrane region" description="Helical" evidence="6">
    <location>
        <begin position="103"/>
        <end position="120"/>
    </location>
</feature>
<feature type="domain" description="Major facilitator superfamily (MFS) profile" evidence="7">
    <location>
        <begin position="36"/>
        <end position="527"/>
    </location>
</feature>
<dbReference type="PANTHER" id="PTHR42718:SF1">
    <property type="entry name" value="LOW AFFINITY AMMONIUM TRANSPORTER"/>
    <property type="match status" value="1"/>
</dbReference>
<feature type="transmembrane region" description="Helical" evidence="6">
    <location>
        <begin position="126"/>
        <end position="151"/>
    </location>
</feature>
<feature type="transmembrane region" description="Helical" evidence="6">
    <location>
        <begin position="191"/>
        <end position="214"/>
    </location>
</feature>
<comment type="caution">
    <text evidence="8">The sequence shown here is derived from an EMBL/GenBank/DDBJ whole genome shotgun (WGS) entry which is preliminary data.</text>
</comment>
<dbReference type="Gene3D" id="1.20.1250.20">
    <property type="entry name" value="MFS general substrate transporter like domains"/>
    <property type="match status" value="2"/>
</dbReference>
<evidence type="ECO:0000256" key="5">
    <source>
        <dbReference type="SAM" id="MobiDB-lite"/>
    </source>
</evidence>
<proteinExistence type="predicted"/>
<feature type="transmembrane region" description="Helical" evidence="6">
    <location>
        <begin position="405"/>
        <end position="430"/>
    </location>
</feature>
<dbReference type="GO" id="GO:0016020">
    <property type="term" value="C:membrane"/>
    <property type="evidence" value="ECO:0007669"/>
    <property type="project" value="UniProtKB-SubCell"/>
</dbReference>
<dbReference type="InterPro" id="IPR011701">
    <property type="entry name" value="MFS"/>
</dbReference>
<dbReference type="PROSITE" id="PS50850">
    <property type="entry name" value="MFS"/>
    <property type="match status" value="1"/>
</dbReference>
<evidence type="ECO:0000256" key="1">
    <source>
        <dbReference type="ARBA" id="ARBA00004141"/>
    </source>
</evidence>
<dbReference type="AlphaFoldDB" id="A0AAN6Y277"/>
<feature type="transmembrane region" description="Helical" evidence="6">
    <location>
        <begin position="247"/>
        <end position="266"/>
    </location>
</feature>
<dbReference type="CDD" id="cd17476">
    <property type="entry name" value="MFS_Amf1_MDR_like"/>
    <property type="match status" value="1"/>
</dbReference>
<feature type="region of interest" description="Disordered" evidence="5">
    <location>
        <begin position="535"/>
        <end position="557"/>
    </location>
</feature>
<feature type="compositionally biased region" description="Basic and acidic residues" evidence="5">
    <location>
        <begin position="535"/>
        <end position="548"/>
    </location>
</feature>
<feature type="transmembrane region" description="Helical" evidence="6">
    <location>
        <begin position="278"/>
        <end position="296"/>
    </location>
</feature>
<dbReference type="SUPFAM" id="SSF103473">
    <property type="entry name" value="MFS general substrate transporter"/>
    <property type="match status" value="1"/>
</dbReference>
<feature type="transmembrane region" description="Helical" evidence="6">
    <location>
        <begin position="442"/>
        <end position="462"/>
    </location>
</feature>
<evidence type="ECO:0000256" key="4">
    <source>
        <dbReference type="ARBA" id="ARBA00023136"/>
    </source>
</evidence>
<keyword evidence="9" id="KW-1185">Reference proteome</keyword>
<keyword evidence="3 6" id="KW-1133">Transmembrane helix</keyword>
<dbReference type="InterPro" id="IPR020846">
    <property type="entry name" value="MFS_dom"/>
</dbReference>
<reference evidence="8" key="2">
    <citation type="submission" date="2023-05" db="EMBL/GenBank/DDBJ databases">
        <authorList>
            <consortium name="Lawrence Berkeley National Laboratory"/>
            <person name="Steindorff A."/>
            <person name="Hensen N."/>
            <person name="Bonometti L."/>
            <person name="Westerberg I."/>
            <person name="Brannstrom I.O."/>
            <person name="Guillou S."/>
            <person name="Cros-Aarteil S."/>
            <person name="Calhoun S."/>
            <person name="Haridas S."/>
            <person name="Kuo A."/>
            <person name="Mondo S."/>
            <person name="Pangilinan J."/>
            <person name="Riley R."/>
            <person name="Labutti K."/>
            <person name="Andreopoulos B."/>
            <person name="Lipzen A."/>
            <person name="Chen C."/>
            <person name="Yanf M."/>
            <person name="Daum C."/>
            <person name="Ng V."/>
            <person name="Clum A."/>
            <person name="Ohm R."/>
            <person name="Martin F."/>
            <person name="Silar P."/>
            <person name="Natvig D."/>
            <person name="Lalanne C."/>
            <person name="Gautier V."/>
            <person name="Ament-Velasquez S.L."/>
            <person name="Kruys A."/>
            <person name="Hutchinson M.I."/>
            <person name="Powell A.J."/>
            <person name="Barry K."/>
            <person name="Miller A.N."/>
            <person name="Grigoriev I.V."/>
            <person name="Debuchy R."/>
            <person name="Gladieux P."/>
            <person name="Thoren M.H."/>
            <person name="Johannesson H."/>
        </authorList>
    </citation>
    <scope>NUCLEOTIDE SEQUENCE</scope>
    <source>
        <strain evidence="8">PSN293</strain>
    </source>
</reference>
<dbReference type="Pfam" id="PF07690">
    <property type="entry name" value="MFS_1"/>
    <property type="match status" value="1"/>
</dbReference>
<dbReference type="EMBL" id="MU858264">
    <property type="protein sequence ID" value="KAK4207987.1"/>
    <property type="molecule type" value="Genomic_DNA"/>
</dbReference>
<feature type="transmembrane region" description="Helical" evidence="6">
    <location>
        <begin position="355"/>
        <end position="373"/>
    </location>
</feature>
<feature type="transmembrane region" description="Helical" evidence="6">
    <location>
        <begin position="73"/>
        <end position="91"/>
    </location>
</feature>
<keyword evidence="4 6" id="KW-0472">Membrane</keyword>
<feature type="transmembrane region" description="Helical" evidence="6">
    <location>
        <begin position="504"/>
        <end position="525"/>
    </location>
</feature>
<feature type="transmembrane region" description="Helical" evidence="6">
    <location>
        <begin position="34"/>
        <end position="53"/>
    </location>
</feature>
<evidence type="ECO:0000313" key="8">
    <source>
        <dbReference type="EMBL" id="KAK4207987.1"/>
    </source>
</evidence>
<dbReference type="GO" id="GO:0022857">
    <property type="term" value="F:transmembrane transporter activity"/>
    <property type="evidence" value="ECO:0007669"/>
    <property type="project" value="InterPro"/>
</dbReference>
<comment type="subcellular location">
    <subcellularLocation>
        <location evidence="1">Membrane</location>
        <topology evidence="1">Multi-pass membrane protein</topology>
    </subcellularLocation>
</comment>
<gene>
    <name evidence="8" type="ORF">QBC37DRAFT_84987</name>
</gene>
<feature type="transmembrane region" description="Helical" evidence="6">
    <location>
        <begin position="316"/>
        <end position="335"/>
    </location>
</feature>